<feature type="active site" evidence="2">
    <location>
        <position position="22"/>
    </location>
</feature>
<keyword evidence="2" id="KW-0460">Magnesium</keyword>
<dbReference type="InterPro" id="IPR036424">
    <property type="entry name" value="UPP_synth-like_sf"/>
</dbReference>
<dbReference type="NCBIfam" id="NF011405">
    <property type="entry name" value="PRK14830.1"/>
    <property type="match status" value="1"/>
</dbReference>
<keyword evidence="1 2" id="KW-0808">Transferase</keyword>
<dbReference type="GO" id="GO:0045547">
    <property type="term" value="F:ditrans,polycis-polyprenyl diphosphate synthase [(2E,6E)-farnesyl diphosphate specific] activity"/>
    <property type="evidence" value="ECO:0007669"/>
    <property type="project" value="TreeGrafter"/>
</dbReference>
<organism evidence="3 4">
    <name type="scientific">Candidatus Zymogenus saltonus</name>
    <dbReference type="NCBI Taxonomy" id="2844893"/>
    <lineage>
        <taxon>Bacteria</taxon>
        <taxon>Deltaproteobacteria</taxon>
        <taxon>Candidatus Zymogenia</taxon>
        <taxon>Candidatus Zymogeniales</taxon>
        <taxon>Candidatus Zymogenaceae</taxon>
        <taxon>Candidatus Zymogenus</taxon>
    </lineage>
</organism>
<sequence>MSVIDEIKGLKNIPHHVAIIMDGNGRWAKERNLSRAEGHRKGSEIVSTIVDVSRKIGIGVLTLYAFSEENWNRPELEVEALMSLLGEYLQKELPDMMENNVRLTAIGRLHSLPEFVRDILYETISVTGKNSGLNLNLALSYSSRTEITDAFVNIARQIKEGALLIDDINEELISQNLYTKNIPDPDLLIRTSGEMRLSNFLLYQLAYTEIFITETLWPDFTPDKYLEALRDYSKRERRFGLTSEQIRGEV</sequence>
<feature type="binding site" evidence="2">
    <location>
        <begin position="67"/>
        <end position="69"/>
    </location>
    <ligand>
        <name>substrate</name>
    </ligand>
</feature>
<feature type="binding site" evidence="2">
    <location>
        <position position="27"/>
    </location>
    <ligand>
        <name>substrate</name>
    </ligand>
</feature>
<dbReference type="NCBIfam" id="TIGR00055">
    <property type="entry name" value="uppS"/>
    <property type="match status" value="1"/>
</dbReference>
<feature type="binding site" evidence="2">
    <location>
        <position position="73"/>
    </location>
    <ligand>
        <name>substrate</name>
    </ligand>
</feature>
<dbReference type="PANTHER" id="PTHR10291">
    <property type="entry name" value="DEHYDRODOLICHYL DIPHOSPHATE SYNTHASE FAMILY MEMBER"/>
    <property type="match status" value="1"/>
</dbReference>
<dbReference type="PANTHER" id="PTHR10291:SF0">
    <property type="entry name" value="DEHYDRODOLICHYL DIPHOSPHATE SYNTHASE 2"/>
    <property type="match status" value="1"/>
</dbReference>
<comment type="function">
    <text evidence="2">Catalyzes the condensation of isopentenyl diphosphate (IPP) with allylic pyrophosphates generating different type of terpenoids.</text>
</comment>
<proteinExistence type="inferred from homology"/>
<dbReference type="Gene3D" id="3.40.1180.10">
    <property type="entry name" value="Decaprenyl diphosphate synthase-like"/>
    <property type="match status" value="1"/>
</dbReference>
<comment type="cofactor">
    <cofactor evidence="2">
        <name>Mg(2+)</name>
        <dbReference type="ChEBI" id="CHEBI:18420"/>
    </cofactor>
    <text evidence="2">Binds 2 magnesium ions per subunit.</text>
</comment>
<evidence type="ECO:0000313" key="3">
    <source>
        <dbReference type="EMBL" id="MBN1571671.1"/>
    </source>
</evidence>
<feature type="binding site" evidence="2">
    <location>
        <position position="190"/>
    </location>
    <ligand>
        <name>substrate</name>
    </ligand>
</feature>
<comment type="caution">
    <text evidence="3">The sequence shown here is derived from an EMBL/GenBank/DDBJ whole genome shotgun (WGS) entry which is preliminary data.</text>
</comment>
<feature type="binding site" evidence="2">
    <location>
        <position position="35"/>
    </location>
    <ligand>
        <name>substrate</name>
    </ligand>
</feature>
<feature type="binding site" evidence="2">
    <location>
        <begin position="23"/>
        <end position="26"/>
    </location>
    <ligand>
        <name>substrate</name>
    </ligand>
</feature>
<dbReference type="EMBL" id="JAFGIX010000003">
    <property type="protein sequence ID" value="MBN1571671.1"/>
    <property type="molecule type" value="Genomic_DNA"/>
</dbReference>
<feature type="binding site" evidence="2">
    <location>
        <position position="71"/>
    </location>
    <ligand>
        <name>substrate</name>
    </ligand>
</feature>
<dbReference type="EC" id="2.5.1.-" evidence="2"/>
<feature type="binding site" evidence="2">
    <location>
        <begin position="196"/>
        <end position="198"/>
    </location>
    <ligand>
        <name>substrate</name>
    </ligand>
</feature>
<comment type="similarity">
    <text evidence="2">Belongs to the UPP synthase family.</text>
</comment>
<feature type="binding site" evidence="2">
    <location>
        <position position="39"/>
    </location>
    <ligand>
        <name>substrate</name>
    </ligand>
</feature>
<comment type="subunit">
    <text evidence="2">Homodimer.</text>
</comment>
<dbReference type="FunFam" id="3.40.1180.10:FF:000001">
    <property type="entry name" value="(2E,6E)-farnesyl-diphosphate-specific ditrans,polycis-undecaprenyl-diphosphate synthase"/>
    <property type="match status" value="1"/>
</dbReference>
<reference evidence="3" key="2">
    <citation type="submission" date="2021-01" db="EMBL/GenBank/DDBJ databases">
        <authorList>
            <person name="Hahn C.R."/>
            <person name="Youssef N.H."/>
            <person name="Elshahed M."/>
        </authorList>
    </citation>
    <scope>NUCLEOTIDE SEQUENCE</scope>
    <source>
        <strain evidence="3">Zod_Metabat.24</strain>
    </source>
</reference>
<name>A0A9D8K8Z3_9DELT</name>
<keyword evidence="2" id="KW-0479">Metal-binding</keyword>
<dbReference type="AlphaFoldDB" id="A0A9D8K8Z3"/>
<reference evidence="3" key="1">
    <citation type="journal article" date="2021" name="Environ. Microbiol.">
        <title>Genomic characterization of three novel Desulfobacterota classes expand the metabolic and phylogenetic diversity of the phylum.</title>
        <authorList>
            <person name="Murphy C.L."/>
            <person name="Biggerstaff J."/>
            <person name="Eichhorn A."/>
            <person name="Ewing E."/>
            <person name="Shahan R."/>
            <person name="Soriano D."/>
            <person name="Stewart S."/>
            <person name="VanMol K."/>
            <person name="Walker R."/>
            <person name="Walters P."/>
            <person name="Elshahed M.S."/>
            <person name="Youssef N.H."/>
        </authorList>
    </citation>
    <scope>NUCLEOTIDE SEQUENCE</scope>
    <source>
        <strain evidence="3">Zod_Metabat.24</strain>
    </source>
</reference>
<dbReference type="GO" id="GO:0000287">
    <property type="term" value="F:magnesium ion binding"/>
    <property type="evidence" value="ECO:0007669"/>
    <property type="project" value="UniProtKB-UniRule"/>
</dbReference>
<feature type="binding site" evidence="2">
    <location>
        <position position="22"/>
    </location>
    <ligand>
        <name>Mg(2+)</name>
        <dbReference type="ChEBI" id="CHEBI:18420"/>
    </ligand>
</feature>
<feature type="active site" description="Proton acceptor" evidence="2">
    <location>
        <position position="70"/>
    </location>
</feature>
<dbReference type="GO" id="GO:0016094">
    <property type="term" value="P:polyprenol biosynthetic process"/>
    <property type="evidence" value="ECO:0007669"/>
    <property type="project" value="TreeGrafter"/>
</dbReference>
<evidence type="ECO:0000256" key="2">
    <source>
        <dbReference type="HAMAP-Rule" id="MF_01139"/>
    </source>
</evidence>
<protein>
    <recommendedName>
        <fullName evidence="2">Isoprenyl transferase</fullName>
        <ecNumber evidence="2">2.5.1.-</ecNumber>
    </recommendedName>
</protein>
<gene>
    <name evidence="3" type="ORF">JW984_00570</name>
</gene>
<dbReference type="InterPro" id="IPR018520">
    <property type="entry name" value="UPP_synth-like_CS"/>
</dbReference>
<dbReference type="SUPFAM" id="SSF64005">
    <property type="entry name" value="Undecaprenyl diphosphate synthase"/>
    <property type="match status" value="1"/>
</dbReference>
<evidence type="ECO:0000313" key="4">
    <source>
        <dbReference type="Proteomes" id="UP000809273"/>
    </source>
</evidence>
<accession>A0A9D8K8Z3</accession>
<dbReference type="HAMAP" id="MF_01139">
    <property type="entry name" value="ISPT"/>
    <property type="match status" value="1"/>
</dbReference>
<evidence type="ECO:0000256" key="1">
    <source>
        <dbReference type="ARBA" id="ARBA00022679"/>
    </source>
</evidence>
<dbReference type="CDD" id="cd00475">
    <property type="entry name" value="Cis_IPPS"/>
    <property type="match status" value="1"/>
</dbReference>
<feature type="binding site" evidence="2">
    <location>
        <position position="209"/>
    </location>
    <ligand>
        <name>Mg(2+)</name>
        <dbReference type="ChEBI" id="CHEBI:18420"/>
    </ligand>
</feature>
<dbReference type="InterPro" id="IPR001441">
    <property type="entry name" value="UPP_synth-like"/>
</dbReference>
<dbReference type="Proteomes" id="UP000809273">
    <property type="component" value="Unassembled WGS sequence"/>
</dbReference>
<dbReference type="Pfam" id="PF01255">
    <property type="entry name" value="Prenyltransf"/>
    <property type="match status" value="1"/>
</dbReference>
<dbReference type="PROSITE" id="PS01066">
    <property type="entry name" value="UPP_SYNTHASE"/>
    <property type="match status" value="1"/>
</dbReference>